<feature type="compositionally biased region" description="Low complexity" evidence="1">
    <location>
        <begin position="24"/>
        <end position="34"/>
    </location>
</feature>
<keyword evidence="3" id="KW-1185">Reference proteome</keyword>
<proteinExistence type="predicted"/>
<dbReference type="EMBL" id="CADEAL010003981">
    <property type="protein sequence ID" value="CAB1448502.1"/>
    <property type="molecule type" value="Genomic_DNA"/>
</dbReference>
<evidence type="ECO:0000313" key="2">
    <source>
        <dbReference type="EMBL" id="CAB1448502.1"/>
    </source>
</evidence>
<dbReference type="AlphaFoldDB" id="A0A9N7V9N0"/>
<accession>A0A9N7V9N0</accession>
<evidence type="ECO:0000256" key="1">
    <source>
        <dbReference type="SAM" id="MobiDB-lite"/>
    </source>
</evidence>
<name>A0A9N7V9N0_PLEPL</name>
<gene>
    <name evidence="2" type="ORF">PLEPLA_LOCUS36153</name>
</gene>
<sequence length="148" mass="16495">SVSENGREKKRVFEIQRQRRKTESSSSSRTCQKQSESEPRSCKAVIPQVETKIEREAPQLVQPPTIRCALKQGTLLSGGLRSTADQMCGRPQVSEPIERAESPDMKTGEKPRPSAPLSEPVHHCHSGSVVQNSSFHSRWSPLDWTCSV</sequence>
<feature type="compositionally biased region" description="Basic and acidic residues" evidence="1">
    <location>
        <begin position="96"/>
        <end position="112"/>
    </location>
</feature>
<feature type="region of interest" description="Disordered" evidence="1">
    <location>
        <begin position="1"/>
        <end position="44"/>
    </location>
</feature>
<reference evidence="2" key="1">
    <citation type="submission" date="2020-03" db="EMBL/GenBank/DDBJ databases">
        <authorList>
            <person name="Weist P."/>
        </authorList>
    </citation>
    <scope>NUCLEOTIDE SEQUENCE</scope>
</reference>
<protein>
    <submittedName>
        <fullName evidence="2">Uncharacterized protein</fullName>
    </submittedName>
</protein>
<comment type="caution">
    <text evidence="2">The sequence shown here is derived from an EMBL/GenBank/DDBJ whole genome shotgun (WGS) entry which is preliminary data.</text>
</comment>
<evidence type="ECO:0000313" key="3">
    <source>
        <dbReference type="Proteomes" id="UP001153269"/>
    </source>
</evidence>
<dbReference type="Proteomes" id="UP001153269">
    <property type="component" value="Unassembled WGS sequence"/>
</dbReference>
<feature type="non-terminal residue" evidence="2">
    <location>
        <position position="148"/>
    </location>
</feature>
<feature type="compositionally biased region" description="Basic and acidic residues" evidence="1">
    <location>
        <begin position="1"/>
        <end position="23"/>
    </location>
</feature>
<organism evidence="2 3">
    <name type="scientific">Pleuronectes platessa</name>
    <name type="common">European plaice</name>
    <dbReference type="NCBI Taxonomy" id="8262"/>
    <lineage>
        <taxon>Eukaryota</taxon>
        <taxon>Metazoa</taxon>
        <taxon>Chordata</taxon>
        <taxon>Craniata</taxon>
        <taxon>Vertebrata</taxon>
        <taxon>Euteleostomi</taxon>
        <taxon>Actinopterygii</taxon>
        <taxon>Neopterygii</taxon>
        <taxon>Teleostei</taxon>
        <taxon>Neoteleostei</taxon>
        <taxon>Acanthomorphata</taxon>
        <taxon>Carangaria</taxon>
        <taxon>Pleuronectiformes</taxon>
        <taxon>Pleuronectoidei</taxon>
        <taxon>Pleuronectidae</taxon>
        <taxon>Pleuronectes</taxon>
    </lineage>
</organism>
<feature type="region of interest" description="Disordered" evidence="1">
    <location>
        <begin position="81"/>
        <end position="127"/>
    </location>
</feature>